<gene>
    <name evidence="1" type="ORF">CYMTET_48857</name>
</gene>
<evidence type="ECO:0000313" key="2">
    <source>
        <dbReference type="Proteomes" id="UP001190700"/>
    </source>
</evidence>
<sequence length="95" mass="10769">MYAQRLVDLQASESTASASVPPDEWEGRVARTLGNLSEIRKLDSNAIKEQPAVYVIVSSDDEEDVAPRRKRQAYYMFVLLAKRRAERQMGISIEP</sequence>
<organism evidence="1 2">
    <name type="scientific">Cymbomonas tetramitiformis</name>
    <dbReference type="NCBI Taxonomy" id="36881"/>
    <lineage>
        <taxon>Eukaryota</taxon>
        <taxon>Viridiplantae</taxon>
        <taxon>Chlorophyta</taxon>
        <taxon>Pyramimonadophyceae</taxon>
        <taxon>Pyramimonadales</taxon>
        <taxon>Pyramimonadaceae</taxon>
        <taxon>Cymbomonas</taxon>
    </lineage>
</organism>
<comment type="caution">
    <text evidence="1">The sequence shown here is derived from an EMBL/GenBank/DDBJ whole genome shotgun (WGS) entry which is preliminary data.</text>
</comment>
<reference evidence="1 2" key="1">
    <citation type="journal article" date="2015" name="Genome Biol. Evol.">
        <title>Comparative Genomics of a Bacterivorous Green Alga Reveals Evolutionary Causalities and Consequences of Phago-Mixotrophic Mode of Nutrition.</title>
        <authorList>
            <person name="Burns J.A."/>
            <person name="Paasch A."/>
            <person name="Narechania A."/>
            <person name="Kim E."/>
        </authorList>
    </citation>
    <scope>NUCLEOTIDE SEQUENCE [LARGE SCALE GENOMIC DNA]</scope>
    <source>
        <strain evidence="1 2">PLY_AMNH</strain>
    </source>
</reference>
<keyword evidence="2" id="KW-1185">Reference proteome</keyword>
<proteinExistence type="predicted"/>
<accession>A0AAE0BRC3</accession>
<dbReference type="EMBL" id="LGRX02033406">
    <property type="protein sequence ID" value="KAK3241366.1"/>
    <property type="molecule type" value="Genomic_DNA"/>
</dbReference>
<dbReference type="Proteomes" id="UP001190700">
    <property type="component" value="Unassembled WGS sequence"/>
</dbReference>
<dbReference type="AlphaFoldDB" id="A0AAE0BRC3"/>
<protein>
    <submittedName>
        <fullName evidence="1">Uncharacterized protein</fullName>
    </submittedName>
</protein>
<evidence type="ECO:0000313" key="1">
    <source>
        <dbReference type="EMBL" id="KAK3241366.1"/>
    </source>
</evidence>
<name>A0AAE0BRC3_9CHLO</name>